<reference evidence="1 2" key="1">
    <citation type="journal article" date="2014" name="Am. J. Bot.">
        <title>Genome assembly and annotation for red clover (Trifolium pratense; Fabaceae).</title>
        <authorList>
            <person name="Istvanek J."/>
            <person name="Jaros M."/>
            <person name="Krenek A."/>
            <person name="Repkova J."/>
        </authorList>
    </citation>
    <scope>NUCLEOTIDE SEQUENCE [LARGE SCALE GENOMIC DNA]</scope>
    <source>
        <strain evidence="2">cv. Tatra</strain>
        <tissue evidence="1">Young leaves</tissue>
    </source>
</reference>
<gene>
    <name evidence="1" type="ORF">L195_g054774</name>
</gene>
<protein>
    <submittedName>
        <fullName evidence="1">Uncharacterized protein</fullName>
    </submittedName>
</protein>
<reference evidence="1 2" key="2">
    <citation type="journal article" date="2017" name="Front. Plant Sci.">
        <title>Gene Classification and Mining of Molecular Markers Useful in Red Clover (Trifolium pratense) Breeding.</title>
        <authorList>
            <person name="Istvanek J."/>
            <person name="Dluhosova J."/>
            <person name="Dluhos P."/>
            <person name="Patkova L."/>
            <person name="Nedelnik J."/>
            <person name="Repkova J."/>
        </authorList>
    </citation>
    <scope>NUCLEOTIDE SEQUENCE [LARGE SCALE GENOMIC DNA]</scope>
    <source>
        <strain evidence="2">cv. Tatra</strain>
        <tissue evidence="1">Young leaves</tissue>
    </source>
</reference>
<evidence type="ECO:0000313" key="1">
    <source>
        <dbReference type="EMBL" id="PNX65898.1"/>
    </source>
</evidence>
<sequence>MGKLKLQCAGKSEMRVKDSTPTAYTTLLSLLLSCSATALLCSETCAARLPVRQTG</sequence>
<name>A0A2K3KHZ2_TRIPR</name>
<dbReference type="AlphaFoldDB" id="A0A2K3KHZ2"/>
<comment type="caution">
    <text evidence="1">The sequence shown here is derived from an EMBL/GenBank/DDBJ whole genome shotgun (WGS) entry which is preliminary data.</text>
</comment>
<organism evidence="1 2">
    <name type="scientific">Trifolium pratense</name>
    <name type="common">Red clover</name>
    <dbReference type="NCBI Taxonomy" id="57577"/>
    <lineage>
        <taxon>Eukaryota</taxon>
        <taxon>Viridiplantae</taxon>
        <taxon>Streptophyta</taxon>
        <taxon>Embryophyta</taxon>
        <taxon>Tracheophyta</taxon>
        <taxon>Spermatophyta</taxon>
        <taxon>Magnoliopsida</taxon>
        <taxon>eudicotyledons</taxon>
        <taxon>Gunneridae</taxon>
        <taxon>Pentapetalae</taxon>
        <taxon>rosids</taxon>
        <taxon>fabids</taxon>
        <taxon>Fabales</taxon>
        <taxon>Fabaceae</taxon>
        <taxon>Papilionoideae</taxon>
        <taxon>50 kb inversion clade</taxon>
        <taxon>NPAAA clade</taxon>
        <taxon>Hologalegina</taxon>
        <taxon>IRL clade</taxon>
        <taxon>Trifolieae</taxon>
        <taxon>Trifolium</taxon>
    </lineage>
</organism>
<dbReference type="PROSITE" id="PS51257">
    <property type="entry name" value="PROKAR_LIPOPROTEIN"/>
    <property type="match status" value="1"/>
</dbReference>
<accession>A0A2K3KHZ2</accession>
<dbReference type="Proteomes" id="UP000236291">
    <property type="component" value="Unassembled WGS sequence"/>
</dbReference>
<proteinExistence type="predicted"/>
<dbReference type="EMBL" id="ASHM01097092">
    <property type="protein sequence ID" value="PNX65898.1"/>
    <property type="molecule type" value="Genomic_DNA"/>
</dbReference>
<evidence type="ECO:0000313" key="2">
    <source>
        <dbReference type="Proteomes" id="UP000236291"/>
    </source>
</evidence>